<reference evidence="3 4" key="1">
    <citation type="submission" date="2020-02" db="EMBL/GenBank/DDBJ databases">
        <title>Broccoli isolated Pseudomonas sp.</title>
        <authorList>
            <person name="Fujikawa T."/>
            <person name="Sawada H."/>
        </authorList>
    </citation>
    <scope>NUCLEOTIDE SEQUENCE [LARGE SCALE GENOMIC DNA]</scope>
    <source>
        <strain evidence="2 4">MAFF212427</strain>
        <strain evidence="1 3">MAFF212428</strain>
    </source>
</reference>
<proteinExistence type="predicted"/>
<dbReference type="AlphaFoldDB" id="A0A6B3NTW4"/>
<keyword evidence="4" id="KW-1185">Reference proteome</keyword>
<protein>
    <submittedName>
        <fullName evidence="2">Uncharacterized protein</fullName>
    </submittedName>
</protein>
<dbReference type="Proteomes" id="UP000482634">
    <property type="component" value="Unassembled WGS sequence"/>
</dbReference>
<name>A0A6B3NTW4_9PSED</name>
<dbReference type="EMBL" id="JAAHBU010000084">
    <property type="protein sequence ID" value="NER63710.1"/>
    <property type="molecule type" value="Genomic_DNA"/>
</dbReference>
<organism evidence="2 4">
    <name type="scientific">Pseudomonas brassicae</name>
    <dbReference type="NCBI Taxonomy" id="2708063"/>
    <lineage>
        <taxon>Bacteria</taxon>
        <taxon>Pseudomonadati</taxon>
        <taxon>Pseudomonadota</taxon>
        <taxon>Gammaproteobacteria</taxon>
        <taxon>Pseudomonadales</taxon>
        <taxon>Pseudomonadaceae</taxon>
        <taxon>Pseudomonas</taxon>
    </lineage>
</organism>
<evidence type="ECO:0000313" key="3">
    <source>
        <dbReference type="Proteomes" id="UP000480410"/>
    </source>
</evidence>
<gene>
    <name evidence="1" type="ORF">G3435_05450</name>
    <name evidence="2" type="ORF">G3436_07150</name>
</gene>
<evidence type="ECO:0000313" key="4">
    <source>
        <dbReference type="Proteomes" id="UP000482634"/>
    </source>
</evidence>
<sequence length="236" mass="26954">MYYWNKENFEGLRHIGQTYATRAGFAGFSQYCLLREKGLKKPAFKALDEFLAATRSLEVTQQRAITCEIADLAFSHGDTHQLLSYALTSFLRQVLRAWCDEGPALAEPYRWLGKLTGESAWLQAALAHDPQDQVALHQLANDELMQVDHMAHHLEESVFLGDEAVAAIKLDRAAALAVRIESEQARNYLNQEVRELRELLAAWNAYRVGERTIEFVDWCDVQGLSFRFSTAFYYTN</sequence>
<accession>A0A6B3NTW4</accession>
<dbReference type="EMBL" id="JAAHBV010000094">
    <property type="protein sequence ID" value="NER59586.1"/>
    <property type="molecule type" value="Genomic_DNA"/>
</dbReference>
<evidence type="ECO:0000313" key="1">
    <source>
        <dbReference type="EMBL" id="NER59586.1"/>
    </source>
</evidence>
<comment type="caution">
    <text evidence="2">The sequence shown here is derived from an EMBL/GenBank/DDBJ whole genome shotgun (WGS) entry which is preliminary data.</text>
</comment>
<dbReference type="Proteomes" id="UP000480410">
    <property type="component" value="Unassembled WGS sequence"/>
</dbReference>
<evidence type="ECO:0000313" key="2">
    <source>
        <dbReference type="EMBL" id="NER63710.1"/>
    </source>
</evidence>
<dbReference type="RefSeq" id="WP_163942923.1">
    <property type="nucleotide sequence ID" value="NZ_JAAHBU010000084.1"/>
</dbReference>
<accession>A0A6M0CPX8</accession>